<feature type="region of interest" description="Disordered" evidence="1">
    <location>
        <begin position="61"/>
        <end position="82"/>
    </location>
</feature>
<dbReference type="AlphaFoldDB" id="A0AAD9UU93"/>
<evidence type="ECO:0000313" key="3">
    <source>
        <dbReference type="Proteomes" id="UP001249851"/>
    </source>
</evidence>
<evidence type="ECO:0000256" key="1">
    <source>
        <dbReference type="SAM" id="MobiDB-lite"/>
    </source>
</evidence>
<dbReference type="Proteomes" id="UP001249851">
    <property type="component" value="Unassembled WGS sequence"/>
</dbReference>
<feature type="region of interest" description="Disordered" evidence="1">
    <location>
        <begin position="1"/>
        <end position="47"/>
    </location>
</feature>
<organism evidence="2 3">
    <name type="scientific">Acropora cervicornis</name>
    <name type="common">Staghorn coral</name>
    <dbReference type="NCBI Taxonomy" id="6130"/>
    <lineage>
        <taxon>Eukaryota</taxon>
        <taxon>Metazoa</taxon>
        <taxon>Cnidaria</taxon>
        <taxon>Anthozoa</taxon>
        <taxon>Hexacorallia</taxon>
        <taxon>Scleractinia</taxon>
        <taxon>Astrocoeniina</taxon>
        <taxon>Acroporidae</taxon>
        <taxon>Acropora</taxon>
    </lineage>
</organism>
<gene>
    <name evidence="2" type="ORF">P5673_029208</name>
</gene>
<dbReference type="PANTHER" id="PTHR46670">
    <property type="entry name" value="ENDO/EXONUCLEASE/PHOSPHATASE DOMAIN-CONTAINING PROTEIN"/>
    <property type="match status" value="1"/>
</dbReference>
<feature type="compositionally biased region" description="Acidic residues" evidence="1">
    <location>
        <begin position="18"/>
        <end position="29"/>
    </location>
</feature>
<sequence length="299" mass="33589">MASASKRMRVEEARSEEESTTVYDGDSDPEGMTSGEESELDHFLTIESDISSDDFRLYLNESSEEERESGLSDDDAGTASPPDQQLTLYILNARSLSNKPADFVDSVCDARADLFTIWETWLEDNILQFLASSLGPINTCTLSASRPQERRHCIVSEGGDEFQQCYSDEQTSFEVSELLVSFSSTQARTVIVYRPPYSEDHPTTNGVFFHKFAEYLESVVMSSDKLLIIGDFNFHTDVPTNPNNKHSTDPLDTMGLVQHVKQATHLRSHILDLIMTHANLMTLSLKSRFLRVLSPIMLP</sequence>
<dbReference type="InterPro" id="IPR036691">
    <property type="entry name" value="Endo/exonu/phosph_ase_sf"/>
</dbReference>
<comment type="caution">
    <text evidence="2">The sequence shown here is derived from an EMBL/GenBank/DDBJ whole genome shotgun (WGS) entry which is preliminary data.</text>
</comment>
<feature type="compositionally biased region" description="Basic and acidic residues" evidence="1">
    <location>
        <begin position="8"/>
        <end position="17"/>
    </location>
</feature>
<proteinExistence type="predicted"/>
<dbReference type="EMBL" id="JARQWQ010000114">
    <property type="protein sequence ID" value="KAK2550173.1"/>
    <property type="molecule type" value="Genomic_DNA"/>
</dbReference>
<feature type="compositionally biased region" description="Acidic residues" evidence="1">
    <location>
        <begin position="62"/>
        <end position="76"/>
    </location>
</feature>
<accession>A0AAD9UU93</accession>
<reference evidence="2" key="1">
    <citation type="journal article" date="2023" name="G3 (Bethesda)">
        <title>Whole genome assembly and annotation of the endangered Caribbean coral Acropora cervicornis.</title>
        <authorList>
            <person name="Selwyn J.D."/>
            <person name="Vollmer S.V."/>
        </authorList>
    </citation>
    <scope>NUCLEOTIDE SEQUENCE</scope>
    <source>
        <strain evidence="2">K2</strain>
    </source>
</reference>
<keyword evidence="3" id="KW-1185">Reference proteome</keyword>
<protein>
    <recommendedName>
        <fullName evidence="4">Endonuclease/exonuclease/phosphatase domain-containing protein</fullName>
    </recommendedName>
</protein>
<dbReference type="SUPFAM" id="SSF56219">
    <property type="entry name" value="DNase I-like"/>
    <property type="match status" value="1"/>
</dbReference>
<dbReference type="PANTHER" id="PTHR46670:SF3">
    <property type="entry name" value="ENDONUCLEASE_EXONUCLEASE_PHOSPHATASE DOMAIN-CONTAINING PROTEIN"/>
    <property type="match status" value="1"/>
</dbReference>
<dbReference type="Gene3D" id="3.60.10.10">
    <property type="entry name" value="Endonuclease/exonuclease/phosphatase"/>
    <property type="match status" value="1"/>
</dbReference>
<evidence type="ECO:0008006" key="4">
    <source>
        <dbReference type="Google" id="ProtNLM"/>
    </source>
</evidence>
<name>A0AAD9UU93_ACRCE</name>
<reference evidence="2" key="2">
    <citation type="journal article" date="2023" name="Science">
        <title>Genomic signatures of disease resistance in endangered staghorn corals.</title>
        <authorList>
            <person name="Vollmer S.V."/>
            <person name="Selwyn J.D."/>
            <person name="Despard B.A."/>
            <person name="Roesel C.L."/>
        </authorList>
    </citation>
    <scope>NUCLEOTIDE SEQUENCE</scope>
    <source>
        <strain evidence="2">K2</strain>
    </source>
</reference>
<evidence type="ECO:0000313" key="2">
    <source>
        <dbReference type="EMBL" id="KAK2550173.1"/>
    </source>
</evidence>